<feature type="compositionally biased region" description="Polar residues" evidence="1">
    <location>
        <begin position="15"/>
        <end position="48"/>
    </location>
</feature>
<evidence type="ECO:0000256" key="1">
    <source>
        <dbReference type="SAM" id="MobiDB-lite"/>
    </source>
</evidence>
<protein>
    <submittedName>
        <fullName evidence="2">Uncharacterized protein</fullName>
    </submittedName>
</protein>
<gene>
    <name evidence="2" type="ORF">Vau01_050620</name>
</gene>
<dbReference type="Proteomes" id="UP000612585">
    <property type="component" value="Unassembled WGS sequence"/>
</dbReference>
<reference evidence="2" key="1">
    <citation type="submission" date="2021-01" db="EMBL/GenBank/DDBJ databases">
        <title>Whole genome shotgun sequence of Virgisporangium aurantiacum NBRC 16421.</title>
        <authorList>
            <person name="Komaki H."/>
            <person name="Tamura T."/>
        </authorList>
    </citation>
    <scope>NUCLEOTIDE SEQUENCE</scope>
    <source>
        <strain evidence="2">NBRC 16421</strain>
    </source>
</reference>
<sequence length="80" mass="8543">MRHTKYCESATIQTVSATSKTAATRPEGSSRTSTRYANTDRPSSTPELTAQVVGPRTAGTVDHPGGGPYRGRVREQGPPR</sequence>
<dbReference type="AlphaFoldDB" id="A0A8J3Z9B3"/>
<name>A0A8J3Z9B3_9ACTN</name>
<proteinExistence type="predicted"/>
<evidence type="ECO:0000313" key="2">
    <source>
        <dbReference type="EMBL" id="GIJ57546.1"/>
    </source>
</evidence>
<evidence type="ECO:0000313" key="3">
    <source>
        <dbReference type="Proteomes" id="UP000612585"/>
    </source>
</evidence>
<dbReference type="EMBL" id="BOPG01000032">
    <property type="protein sequence ID" value="GIJ57546.1"/>
    <property type="molecule type" value="Genomic_DNA"/>
</dbReference>
<feature type="region of interest" description="Disordered" evidence="1">
    <location>
        <begin position="15"/>
        <end position="80"/>
    </location>
</feature>
<keyword evidence="3" id="KW-1185">Reference proteome</keyword>
<organism evidence="2 3">
    <name type="scientific">Virgisporangium aurantiacum</name>
    <dbReference type="NCBI Taxonomy" id="175570"/>
    <lineage>
        <taxon>Bacteria</taxon>
        <taxon>Bacillati</taxon>
        <taxon>Actinomycetota</taxon>
        <taxon>Actinomycetes</taxon>
        <taxon>Micromonosporales</taxon>
        <taxon>Micromonosporaceae</taxon>
        <taxon>Virgisporangium</taxon>
    </lineage>
</organism>
<comment type="caution">
    <text evidence="2">The sequence shown here is derived from an EMBL/GenBank/DDBJ whole genome shotgun (WGS) entry which is preliminary data.</text>
</comment>
<accession>A0A8J3Z9B3</accession>